<protein>
    <recommendedName>
        <fullName evidence="2">CRAL-TRIO domain-containing protein</fullName>
    </recommendedName>
</protein>
<evidence type="ECO:0000259" key="2">
    <source>
        <dbReference type="PROSITE" id="PS50191"/>
    </source>
</evidence>
<keyword evidence="4" id="KW-1185">Reference proteome</keyword>
<dbReference type="InterPro" id="IPR001251">
    <property type="entry name" value="CRAL-TRIO_dom"/>
</dbReference>
<dbReference type="Pfam" id="PF00650">
    <property type="entry name" value="CRAL_TRIO"/>
    <property type="match status" value="1"/>
</dbReference>
<dbReference type="Proteomes" id="UP000708208">
    <property type="component" value="Unassembled WGS sequence"/>
</dbReference>
<dbReference type="CDD" id="cd00170">
    <property type="entry name" value="SEC14"/>
    <property type="match status" value="1"/>
</dbReference>
<feature type="domain" description="CRAL-TRIO" evidence="2">
    <location>
        <begin position="46"/>
        <end position="219"/>
    </location>
</feature>
<feature type="non-terminal residue" evidence="3">
    <location>
        <position position="1"/>
    </location>
</feature>
<feature type="region of interest" description="Disordered" evidence="1">
    <location>
        <begin position="1"/>
        <end position="21"/>
    </location>
</feature>
<dbReference type="OrthoDB" id="203812at2759"/>
<proteinExistence type="predicted"/>
<reference evidence="3" key="1">
    <citation type="submission" date="2021-06" db="EMBL/GenBank/DDBJ databases">
        <authorList>
            <person name="Hodson N. C."/>
            <person name="Mongue J. A."/>
            <person name="Jaron S. K."/>
        </authorList>
    </citation>
    <scope>NUCLEOTIDE SEQUENCE</scope>
</reference>
<dbReference type="AlphaFoldDB" id="A0A8J2P1S5"/>
<accession>A0A8J2P1S5</accession>
<dbReference type="PROSITE" id="PS50191">
    <property type="entry name" value="CRAL_TRIO"/>
    <property type="match status" value="1"/>
</dbReference>
<feature type="region of interest" description="Disordered" evidence="1">
    <location>
        <begin position="308"/>
        <end position="345"/>
    </location>
</feature>
<evidence type="ECO:0000313" key="3">
    <source>
        <dbReference type="EMBL" id="CAG7720724.1"/>
    </source>
</evidence>
<feature type="compositionally biased region" description="Basic residues" evidence="1">
    <location>
        <begin position="331"/>
        <end position="345"/>
    </location>
</feature>
<organism evidence="3 4">
    <name type="scientific">Allacma fusca</name>
    <dbReference type="NCBI Taxonomy" id="39272"/>
    <lineage>
        <taxon>Eukaryota</taxon>
        <taxon>Metazoa</taxon>
        <taxon>Ecdysozoa</taxon>
        <taxon>Arthropoda</taxon>
        <taxon>Hexapoda</taxon>
        <taxon>Collembola</taxon>
        <taxon>Symphypleona</taxon>
        <taxon>Sminthuridae</taxon>
        <taxon>Allacma</taxon>
    </lineage>
</organism>
<name>A0A8J2P1S5_9HEXA</name>
<gene>
    <name evidence="3" type="ORF">AFUS01_LOCUS9989</name>
</gene>
<comment type="caution">
    <text evidence="3">The sequence shown here is derived from an EMBL/GenBank/DDBJ whole genome shotgun (WGS) entry which is preliminary data.</text>
</comment>
<feature type="compositionally biased region" description="Basic and acidic residues" evidence="1">
    <location>
        <begin position="308"/>
        <end position="320"/>
    </location>
</feature>
<evidence type="ECO:0000313" key="4">
    <source>
        <dbReference type="Proteomes" id="UP000708208"/>
    </source>
</evidence>
<dbReference type="EMBL" id="CAJVCH010073205">
    <property type="protein sequence ID" value="CAG7720724.1"/>
    <property type="molecule type" value="Genomic_DNA"/>
</dbReference>
<evidence type="ECO:0000256" key="1">
    <source>
        <dbReference type="SAM" id="MobiDB-lite"/>
    </source>
</evidence>
<sequence>VRRPKRKGARECGPQRLSNNNTINQELSSETDAESAYFNEIKKWIPPAEIRQGFPYYFSGYDYDGRPILVAEMGKWKWSSVFGRGANPQTERALETHIIQALYRMSILSQDSPDQEAVLVLDFDGFSHAQLGNTGYLRFLQRQLGNSEHFRGKLGYGYFVNVNFVAQTMLSFVKPMLGALFERVEIYGTNPRQWAPRLLRKIPKNQLAPWYGGSKDFKPLARIGILGYREYRKTCLFPKANQKPHSQQQRYQQFRQWTQGHLHLTPKQKAIVRKIAERLLKSLAPNIEHQLQRLGDRIYNGIRRDQQMSDEMEEKRHQENTSKPLKIIKQALKKGKKKIHRFRKG</sequence>